<dbReference type="Proteomes" id="UP000621390">
    <property type="component" value="Unassembled WGS sequence"/>
</dbReference>
<keyword evidence="2" id="KW-0808">Transferase</keyword>
<evidence type="ECO:0000313" key="7">
    <source>
        <dbReference type="Proteomes" id="UP000621390"/>
    </source>
</evidence>
<evidence type="ECO:0000313" key="8">
    <source>
        <dbReference type="Proteomes" id="UP000655994"/>
    </source>
</evidence>
<dbReference type="PANTHER" id="PTHR37419">
    <property type="entry name" value="SERINE/THREONINE-PROTEIN KINASE TOXIN HIPA"/>
    <property type="match status" value="1"/>
</dbReference>
<dbReference type="AlphaFoldDB" id="A0A8I1KF90"/>
<proteinExistence type="inferred from homology"/>
<comment type="similarity">
    <text evidence="1">Belongs to the HipA Ser/Thr kinase family.</text>
</comment>
<evidence type="ECO:0000256" key="3">
    <source>
        <dbReference type="ARBA" id="ARBA00022777"/>
    </source>
</evidence>
<dbReference type="GO" id="GO:0004674">
    <property type="term" value="F:protein serine/threonine kinase activity"/>
    <property type="evidence" value="ECO:0007669"/>
    <property type="project" value="TreeGrafter"/>
</dbReference>
<organism evidence="6 7">
    <name type="scientific">Idiomarina abyssalis</name>
    <dbReference type="NCBI Taxonomy" id="86102"/>
    <lineage>
        <taxon>Bacteria</taxon>
        <taxon>Pseudomonadati</taxon>
        <taxon>Pseudomonadota</taxon>
        <taxon>Gammaproteobacteria</taxon>
        <taxon>Alteromonadales</taxon>
        <taxon>Idiomarinaceae</taxon>
        <taxon>Idiomarina</taxon>
    </lineage>
</organism>
<evidence type="ECO:0000313" key="5">
    <source>
        <dbReference type="EMBL" id="MBJ7265600.1"/>
    </source>
</evidence>
<protein>
    <submittedName>
        <fullName evidence="6">HipA domain-containing protein</fullName>
    </submittedName>
</protein>
<feature type="domain" description="HipA-like C-terminal" evidence="4">
    <location>
        <begin position="469"/>
        <end position="613"/>
    </location>
</feature>
<dbReference type="GO" id="GO:0005829">
    <property type="term" value="C:cytosol"/>
    <property type="evidence" value="ECO:0007669"/>
    <property type="project" value="TreeGrafter"/>
</dbReference>
<dbReference type="Pfam" id="PF07804">
    <property type="entry name" value="HipA_C"/>
    <property type="match status" value="2"/>
</dbReference>
<feature type="domain" description="HipA-like C-terminal" evidence="4">
    <location>
        <begin position="318"/>
        <end position="394"/>
    </location>
</feature>
<sequence>MFLRIPSKLADTTKPILNLNDYGLFEYQGQLSDSAQADVIKLATLWAQRQLIDSMPSHDRLLDECALGGYPRNGLVLTAADEDKRSIFLPHFEGHWGVNNAELNKAFQKHCNDFWGADGIRVIERQFSILPEVNNNRPLNAILAEAELSQSTNDIPGRWLSDPDSVTQLIRKSGLNPTAFVSTIQSQLRAAVASGAPKDLVKGAIDYIENALQRFYKEQRQPKAFRAMPVANTINSRISPDNMNIFSVIKSKVEAPLNAVQTESYQNVHHSIRAATSINRVYEGEVYGITRPSLVAQSKTLNLNSNRAEYVPGADVPASGQQPKTPVTVQYHKGHYWIEAADISKKSTHLLKIPKKETGFESALGAREWVSMQLARAMGLDTPEFALVDMNKTTHQYTNPRLTAEHGGDRSRDILRTNRTLFVNTDELMHNLIEGVHAEPDGDFERLAGTVVEPPAYICEFFNLALEQDRQQSKVRSADFAELANVKSSNKFDSSFEEAANILRQHSSDLKADSERFVQRFLASWMLGDGDLHLANLSMVVRAKGDLVTSRLSPAYDIVSMAGLGGHAQDMALPVNGKSNPSIEDFMSAGQVCLDISPERTRQLASEMAMSCISAIQSFRNSETNDLSAPYKFQTLPRSIARHRGTKTSVIRMIHGIEMCLADTNLLPAALNEKIVNRIKSDDPAVYKEHLRQKGAGNDVAEPSFNMAN</sequence>
<evidence type="ECO:0000259" key="4">
    <source>
        <dbReference type="Pfam" id="PF07804"/>
    </source>
</evidence>
<gene>
    <name evidence="5" type="ORF">JHC10_01445</name>
    <name evidence="6" type="ORF">JHC11_12095</name>
</gene>
<dbReference type="EMBL" id="JAEMOS010000002">
    <property type="protein sequence ID" value="MBJ7265600.1"/>
    <property type="molecule type" value="Genomic_DNA"/>
</dbReference>
<accession>A0A8I1KF90</accession>
<name>A0A8I1KF90_9GAMM</name>
<evidence type="ECO:0000256" key="1">
    <source>
        <dbReference type="ARBA" id="ARBA00010164"/>
    </source>
</evidence>
<reference evidence="6 8" key="1">
    <citation type="submission" date="2020-09" db="EMBL/GenBank/DDBJ databases">
        <title>Draft Genomes of Bacterial Isolates from North Pond Shallow Sediments.</title>
        <authorList>
            <person name="Kiel Reese B."/>
            <person name="Mullis M."/>
            <person name="Weisend R.E."/>
        </authorList>
    </citation>
    <scope>NUCLEOTIDE SEQUENCE</scope>
    <source>
        <strain evidence="6">KJE-2</strain>
        <strain evidence="5 8">KJE-3</strain>
    </source>
</reference>
<dbReference type="Proteomes" id="UP000655994">
    <property type="component" value="Unassembled WGS sequence"/>
</dbReference>
<dbReference type="InterPro" id="IPR012893">
    <property type="entry name" value="HipA-like_C"/>
</dbReference>
<evidence type="ECO:0000313" key="6">
    <source>
        <dbReference type="EMBL" id="MBJ7316726.1"/>
    </source>
</evidence>
<keyword evidence="8" id="KW-1185">Reference proteome</keyword>
<evidence type="ECO:0000256" key="2">
    <source>
        <dbReference type="ARBA" id="ARBA00022679"/>
    </source>
</evidence>
<comment type="caution">
    <text evidence="6">The sequence shown here is derived from an EMBL/GenBank/DDBJ whole genome shotgun (WGS) entry which is preliminary data.</text>
</comment>
<dbReference type="EMBL" id="JAEMOP010000009">
    <property type="protein sequence ID" value="MBJ7316726.1"/>
    <property type="molecule type" value="Genomic_DNA"/>
</dbReference>
<keyword evidence="3" id="KW-0418">Kinase</keyword>
<dbReference type="RefSeq" id="WP_199493534.1">
    <property type="nucleotide sequence ID" value="NZ_JAEMOP010000009.1"/>
</dbReference>
<dbReference type="PANTHER" id="PTHR37419:SF1">
    <property type="entry name" value="SERINE_THREONINE-PROTEIN KINASE TOXIN HIPA"/>
    <property type="match status" value="1"/>
</dbReference>
<dbReference type="InterPro" id="IPR052028">
    <property type="entry name" value="HipA_Ser/Thr_kinase"/>
</dbReference>